<dbReference type="EMBL" id="GBRH01196617">
    <property type="protein sequence ID" value="JAE01279.1"/>
    <property type="molecule type" value="Transcribed_RNA"/>
</dbReference>
<protein>
    <submittedName>
        <fullName evidence="1">Uncharacterized protein</fullName>
    </submittedName>
</protein>
<reference evidence="1" key="2">
    <citation type="journal article" date="2015" name="Data Brief">
        <title>Shoot transcriptome of the giant reed, Arundo donax.</title>
        <authorList>
            <person name="Barrero R.A."/>
            <person name="Guerrero F.D."/>
            <person name="Moolhuijzen P."/>
            <person name="Goolsby J.A."/>
            <person name="Tidwell J."/>
            <person name="Bellgard S.E."/>
            <person name="Bellgard M.I."/>
        </authorList>
    </citation>
    <scope>NUCLEOTIDE SEQUENCE</scope>
    <source>
        <tissue evidence="1">Shoot tissue taken approximately 20 cm above the soil surface</tissue>
    </source>
</reference>
<reference evidence="1" key="1">
    <citation type="submission" date="2014-09" db="EMBL/GenBank/DDBJ databases">
        <authorList>
            <person name="Magalhaes I.L.F."/>
            <person name="Oliveira U."/>
            <person name="Santos F.R."/>
            <person name="Vidigal T.H.D.A."/>
            <person name="Brescovit A.D."/>
            <person name="Santos A.J."/>
        </authorList>
    </citation>
    <scope>NUCLEOTIDE SEQUENCE</scope>
    <source>
        <tissue evidence="1">Shoot tissue taken approximately 20 cm above the soil surface</tissue>
    </source>
</reference>
<evidence type="ECO:0000313" key="1">
    <source>
        <dbReference type="EMBL" id="JAE01279.1"/>
    </source>
</evidence>
<sequence length="65" mass="7957">MLGTIIYISYKLPWTSYWLHRDCLPYLLKLLFSLHLELLNQSILFFFRERIEHKNRFVTNVILDA</sequence>
<dbReference type="AlphaFoldDB" id="A0A0A9EQJ6"/>
<proteinExistence type="predicted"/>
<organism evidence="1">
    <name type="scientific">Arundo donax</name>
    <name type="common">Giant reed</name>
    <name type="synonym">Donax arundinaceus</name>
    <dbReference type="NCBI Taxonomy" id="35708"/>
    <lineage>
        <taxon>Eukaryota</taxon>
        <taxon>Viridiplantae</taxon>
        <taxon>Streptophyta</taxon>
        <taxon>Embryophyta</taxon>
        <taxon>Tracheophyta</taxon>
        <taxon>Spermatophyta</taxon>
        <taxon>Magnoliopsida</taxon>
        <taxon>Liliopsida</taxon>
        <taxon>Poales</taxon>
        <taxon>Poaceae</taxon>
        <taxon>PACMAD clade</taxon>
        <taxon>Arundinoideae</taxon>
        <taxon>Arundineae</taxon>
        <taxon>Arundo</taxon>
    </lineage>
</organism>
<accession>A0A0A9EQJ6</accession>
<name>A0A0A9EQJ6_ARUDO</name>